<comment type="subcellular location">
    <subcellularLocation>
        <location evidence="1">Cell membrane</location>
        <topology evidence="1">Multi-pass membrane protein</topology>
    </subcellularLocation>
</comment>
<feature type="transmembrane region" description="Helical" evidence="6">
    <location>
        <begin position="145"/>
        <end position="164"/>
    </location>
</feature>
<comment type="caution">
    <text evidence="8">The sequence shown here is derived from an EMBL/GenBank/DDBJ whole genome shotgun (WGS) entry which is preliminary data.</text>
</comment>
<dbReference type="Proteomes" id="UP000256424">
    <property type="component" value="Unassembled WGS sequence"/>
</dbReference>
<keyword evidence="2" id="KW-1003">Cell membrane</keyword>
<feature type="transmembrane region" description="Helical" evidence="6">
    <location>
        <begin position="92"/>
        <end position="114"/>
    </location>
</feature>
<keyword evidence="9" id="KW-1185">Reference proteome</keyword>
<dbReference type="AlphaFoldDB" id="A0A3D8IXI7"/>
<dbReference type="InterPro" id="IPR051791">
    <property type="entry name" value="Pra-immunoreactive"/>
</dbReference>
<dbReference type="PANTHER" id="PTHR36115">
    <property type="entry name" value="PROLINE-RICH ANTIGEN HOMOLOG-RELATED"/>
    <property type="match status" value="1"/>
</dbReference>
<dbReference type="OrthoDB" id="5358104at2"/>
<protein>
    <submittedName>
        <fullName evidence="8">RDD family protein</fullName>
    </submittedName>
</protein>
<evidence type="ECO:0000256" key="3">
    <source>
        <dbReference type="ARBA" id="ARBA00022692"/>
    </source>
</evidence>
<evidence type="ECO:0000259" key="7">
    <source>
        <dbReference type="Pfam" id="PF06271"/>
    </source>
</evidence>
<dbReference type="EMBL" id="NXLW01000025">
    <property type="protein sequence ID" value="RDU69773.1"/>
    <property type="molecule type" value="Genomic_DNA"/>
</dbReference>
<dbReference type="GO" id="GO:0005886">
    <property type="term" value="C:plasma membrane"/>
    <property type="evidence" value="ECO:0007669"/>
    <property type="project" value="UniProtKB-SubCell"/>
</dbReference>
<proteinExistence type="predicted"/>
<organism evidence="8 9">
    <name type="scientific">Helicobacter aurati</name>
    <dbReference type="NCBI Taxonomy" id="137778"/>
    <lineage>
        <taxon>Bacteria</taxon>
        <taxon>Pseudomonadati</taxon>
        <taxon>Campylobacterota</taxon>
        <taxon>Epsilonproteobacteria</taxon>
        <taxon>Campylobacterales</taxon>
        <taxon>Helicobacteraceae</taxon>
        <taxon>Helicobacter</taxon>
    </lineage>
</organism>
<feature type="domain" description="RDD" evidence="7">
    <location>
        <begin position="16"/>
        <end position="176"/>
    </location>
</feature>
<dbReference type="RefSeq" id="WP_104762779.1">
    <property type="nucleotide sequence ID" value="NZ_FZPM01000008.1"/>
</dbReference>
<evidence type="ECO:0000256" key="1">
    <source>
        <dbReference type="ARBA" id="ARBA00004651"/>
    </source>
</evidence>
<evidence type="ECO:0000256" key="2">
    <source>
        <dbReference type="ARBA" id="ARBA00022475"/>
    </source>
</evidence>
<evidence type="ECO:0000313" key="9">
    <source>
        <dbReference type="Proteomes" id="UP000256424"/>
    </source>
</evidence>
<keyword evidence="4 6" id="KW-1133">Transmembrane helix</keyword>
<evidence type="ECO:0000256" key="5">
    <source>
        <dbReference type="ARBA" id="ARBA00023136"/>
    </source>
</evidence>
<evidence type="ECO:0000256" key="6">
    <source>
        <dbReference type="SAM" id="Phobius"/>
    </source>
</evidence>
<evidence type="ECO:0000256" key="4">
    <source>
        <dbReference type="ARBA" id="ARBA00022989"/>
    </source>
</evidence>
<gene>
    <name evidence="8" type="ORF">CQA66_08790</name>
</gene>
<keyword evidence="5 6" id="KW-0472">Membrane</keyword>
<name>A0A3D8IXI7_9HELI</name>
<dbReference type="InterPro" id="IPR010432">
    <property type="entry name" value="RDD"/>
</dbReference>
<reference evidence="8 9" key="1">
    <citation type="submission" date="2018-04" db="EMBL/GenBank/DDBJ databases">
        <title>Novel Campyloabacter and Helicobacter Species and Strains.</title>
        <authorList>
            <person name="Mannion A.J."/>
            <person name="Shen Z."/>
            <person name="Fox J.G."/>
        </authorList>
    </citation>
    <scope>NUCLEOTIDE SEQUENCE [LARGE SCALE GENOMIC DNA]</scope>
    <source>
        <strain evidence="8 9">MIT 97-5075</strain>
    </source>
</reference>
<feature type="transmembrane region" description="Helical" evidence="6">
    <location>
        <begin position="20"/>
        <end position="40"/>
    </location>
</feature>
<dbReference type="Pfam" id="PF06271">
    <property type="entry name" value="RDD"/>
    <property type="match status" value="1"/>
</dbReference>
<evidence type="ECO:0000313" key="8">
    <source>
        <dbReference type="EMBL" id="RDU69773.1"/>
    </source>
</evidence>
<accession>A0A3D8IXI7</accession>
<keyword evidence="3 6" id="KW-0812">Transmembrane</keyword>
<sequence length="183" mass="21241">MDNLESNLYRENIHLAPLALRIGAYLIDLLLMFLLISIFFSDSQKQQLHQAYETIQQVYTSEYTTIQLDSQTDNSAILQNLRSSLKDSLNILLYYKMLCIGLEIIYNFLLVYFYGQTLGQMILRIKIINISHFDKPNLHQCMGRAVSKCLLGTTFYISFAIGFIDKWRRTLHDKIGKTIVVSQ</sequence>